<evidence type="ECO:0000313" key="1">
    <source>
        <dbReference type="EMBL" id="CAE6509455.1"/>
    </source>
</evidence>
<keyword evidence="2" id="KW-0808">Transferase</keyword>
<dbReference type="STRING" id="52442.SAMN05421880_1173"/>
<dbReference type="Proteomes" id="UP000199561">
    <property type="component" value="Unassembled WGS sequence"/>
</dbReference>
<protein>
    <submittedName>
        <fullName evidence="1 2">Glycosyltransferase</fullName>
    </submittedName>
</protein>
<dbReference type="EMBL" id="FOUF01000017">
    <property type="protein sequence ID" value="SFM45320.1"/>
    <property type="molecule type" value="Genomic_DNA"/>
</dbReference>
<evidence type="ECO:0000313" key="3">
    <source>
        <dbReference type="Proteomes" id="UP000199561"/>
    </source>
</evidence>
<accession>A0A1I4R039</accession>
<organism evidence="2 3">
    <name type="scientific">Nitrosomonas nitrosa</name>
    <dbReference type="NCBI Taxonomy" id="52442"/>
    <lineage>
        <taxon>Bacteria</taxon>
        <taxon>Pseudomonadati</taxon>
        <taxon>Pseudomonadota</taxon>
        <taxon>Betaproteobacteria</taxon>
        <taxon>Nitrosomonadales</taxon>
        <taxon>Nitrosomonadaceae</taxon>
        <taxon>Nitrosomonas</taxon>
    </lineage>
</organism>
<dbReference type="SUPFAM" id="SSF53756">
    <property type="entry name" value="UDP-Glycosyltransferase/glycogen phosphorylase"/>
    <property type="match status" value="1"/>
</dbReference>
<evidence type="ECO:0000313" key="2">
    <source>
        <dbReference type="EMBL" id="SFM45320.1"/>
    </source>
</evidence>
<keyword evidence="3" id="KW-1185">Reference proteome</keyword>
<dbReference type="EMBL" id="CAJNAP010000023">
    <property type="protein sequence ID" value="CAE6509455.1"/>
    <property type="molecule type" value="Genomic_DNA"/>
</dbReference>
<reference evidence="2 3" key="1">
    <citation type="submission" date="2016-10" db="EMBL/GenBank/DDBJ databases">
        <authorList>
            <person name="de Groot N.N."/>
        </authorList>
    </citation>
    <scope>NUCLEOTIDE SEQUENCE [LARGE SCALE GENOMIC DNA]</scope>
    <source>
        <strain evidence="2 3">Nm146</strain>
    </source>
</reference>
<name>A0A1I4R039_9PROT</name>
<dbReference type="RefSeq" id="WP_090669394.1">
    <property type="nucleotide sequence ID" value="NZ_CAJNAP010000023.1"/>
</dbReference>
<gene>
    <name evidence="1" type="ORF">NMYAN_30174</name>
    <name evidence="2" type="ORF">SAMN05421880_1173</name>
</gene>
<dbReference type="Proteomes" id="UP000601736">
    <property type="component" value="Unassembled WGS sequence"/>
</dbReference>
<proteinExistence type="predicted"/>
<reference evidence="1" key="2">
    <citation type="submission" date="2021-02" db="EMBL/GenBank/DDBJ databases">
        <authorList>
            <person name="Han P."/>
        </authorList>
    </citation>
    <scope>NUCLEOTIDE SEQUENCE</scope>
    <source>
        <strain evidence="1">Nitrosomonas nitrosa 18-3D</strain>
    </source>
</reference>
<sequence length="371" mass="42318">MQLVYLSPLPWNSFAQRPHKFVEWFHSKRGGRVLWIDPYPTRLPMWADFRRIKNARLFPDPLATNADMPDWLTVVRPHRLPIEPLPGANWVSRWLWRDILRTIDRFIQQDETLLGIGKPSELALQVLARHPSIPSFYDAMDDFPAFYQGLSRSAMARREQVIANNVSRISVSSTALAERFSTYHSKLTIVHNACTVDSLPPVNAIRKHSGELVLGYLGTIGHWFDWPFVLALAQANSALSIHLIGPLYTPLPEPLPFNIRLLPACDHATAISLMQSFSVGLIPFNRSDLTASIDPIKYYEYRALGLPILSTYFGEMTRRQGQAGVFITDADSDLTYQVTIAMVHKYHRYEILAFRKNNSWEARFNASGILS</sequence>
<dbReference type="AlphaFoldDB" id="A0A1I4R039"/>
<dbReference type="GO" id="GO:0016740">
    <property type="term" value="F:transferase activity"/>
    <property type="evidence" value="ECO:0007669"/>
    <property type="project" value="UniProtKB-KW"/>
</dbReference>
<dbReference type="Gene3D" id="3.40.50.2000">
    <property type="entry name" value="Glycogen Phosphorylase B"/>
    <property type="match status" value="1"/>
</dbReference>